<evidence type="ECO:0000313" key="2">
    <source>
        <dbReference type="Proteomes" id="UP000188268"/>
    </source>
</evidence>
<evidence type="ECO:0000313" key="1">
    <source>
        <dbReference type="EMBL" id="OMO52083.1"/>
    </source>
</evidence>
<name>A0A1R3G1Y6_COCAP</name>
<comment type="caution">
    <text evidence="1">The sequence shown here is derived from an EMBL/GenBank/DDBJ whole genome shotgun (WGS) entry which is preliminary data.</text>
</comment>
<sequence>VEGVENGQVAGVVSRLVEEERRQEGVERRLVVAVGNRLVEVEMKIQLLVEVNDSVQQEN</sequence>
<accession>A0A1R3G1Y6</accession>
<proteinExistence type="predicted"/>
<gene>
    <name evidence="1" type="ORF">CCACVL1_29367</name>
</gene>
<dbReference type="Gramene" id="OMO52083">
    <property type="protein sequence ID" value="OMO52083"/>
    <property type="gene ID" value="CCACVL1_29367"/>
</dbReference>
<dbReference type="AlphaFoldDB" id="A0A1R3G1Y6"/>
<feature type="non-terminal residue" evidence="1">
    <location>
        <position position="1"/>
    </location>
</feature>
<keyword evidence="2" id="KW-1185">Reference proteome</keyword>
<dbReference type="Proteomes" id="UP000188268">
    <property type="component" value="Unassembled WGS sequence"/>
</dbReference>
<reference evidence="1 2" key="1">
    <citation type="submission" date="2013-09" db="EMBL/GenBank/DDBJ databases">
        <title>Corchorus capsularis genome sequencing.</title>
        <authorList>
            <person name="Alam M."/>
            <person name="Haque M.S."/>
            <person name="Islam M.S."/>
            <person name="Emdad E.M."/>
            <person name="Islam M.M."/>
            <person name="Ahmed B."/>
            <person name="Halim A."/>
            <person name="Hossen Q.M.M."/>
            <person name="Hossain M.Z."/>
            <person name="Ahmed R."/>
            <person name="Khan M.M."/>
            <person name="Islam R."/>
            <person name="Rashid M.M."/>
            <person name="Khan S.A."/>
            <person name="Rahman M.S."/>
            <person name="Alam M."/>
        </authorList>
    </citation>
    <scope>NUCLEOTIDE SEQUENCE [LARGE SCALE GENOMIC DNA]</scope>
    <source>
        <strain evidence="2">cv. CVL-1</strain>
        <tissue evidence="1">Whole seedling</tissue>
    </source>
</reference>
<protein>
    <submittedName>
        <fullName evidence="1">Uncharacterized protein</fullName>
    </submittedName>
</protein>
<organism evidence="1 2">
    <name type="scientific">Corchorus capsularis</name>
    <name type="common">Jute</name>
    <dbReference type="NCBI Taxonomy" id="210143"/>
    <lineage>
        <taxon>Eukaryota</taxon>
        <taxon>Viridiplantae</taxon>
        <taxon>Streptophyta</taxon>
        <taxon>Embryophyta</taxon>
        <taxon>Tracheophyta</taxon>
        <taxon>Spermatophyta</taxon>
        <taxon>Magnoliopsida</taxon>
        <taxon>eudicotyledons</taxon>
        <taxon>Gunneridae</taxon>
        <taxon>Pentapetalae</taxon>
        <taxon>rosids</taxon>
        <taxon>malvids</taxon>
        <taxon>Malvales</taxon>
        <taxon>Malvaceae</taxon>
        <taxon>Grewioideae</taxon>
        <taxon>Apeibeae</taxon>
        <taxon>Corchorus</taxon>
    </lineage>
</organism>
<dbReference type="EMBL" id="AWWV01015591">
    <property type="protein sequence ID" value="OMO52083.1"/>
    <property type="molecule type" value="Genomic_DNA"/>
</dbReference>